<sequence length="81" mass="8487">MIVNKSACILKNDSCHCRQPPQCDDKDDNQVCGVGWGGCPSCCSSVVQGKLSSSSSAISLANSRSCCSLSRRSSADSRSLL</sequence>
<evidence type="ECO:0000313" key="1">
    <source>
        <dbReference type="EMBL" id="JAH91857.1"/>
    </source>
</evidence>
<protein>
    <submittedName>
        <fullName evidence="1">Uncharacterized protein</fullName>
    </submittedName>
</protein>
<proteinExistence type="predicted"/>
<dbReference type="EMBL" id="GBXM01016720">
    <property type="protein sequence ID" value="JAH91857.1"/>
    <property type="molecule type" value="Transcribed_RNA"/>
</dbReference>
<reference evidence="1" key="2">
    <citation type="journal article" date="2015" name="Fish Shellfish Immunol.">
        <title>Early steps in the European eel (Anguilla anguilla)-Vibrio vulnificus interaction in the gills: Role of the RtxA13 toxin.</title>
        <authorList>
            <person name="Callol A."/>
            <person name="Pajuelo D."/>
            <person name="Ebbesson L."/>
            <person name="Teles M."/>
            <person name="MacKenzie S."/>
            <person name="Amaro C."/>
        </authorList>
    </citation>
    <scope>NUCLEOTIDE SEQUENCE</scope>
</reference>
<organism evidence="1">
    <name type="scientific">Anguilla anguilla</name>
    <name type="common">European freshwater eel</name>
    <name type="synonym">Muraena anguilla</name>
    <dbReference type="NCBI Taxonomy" id="7936"/>
    <lineage>
        <taxon>Eukaryota</taxon>
        <taxon>Metazoa</taxon>
        <taxon>Chordata</taxon>
        <taxon>Craniata</taxon>
        <taxon>Vertebrata</taxon>
        <taxon>Euteleostomi</taxon>
        <taxon>Actinopterygii</taxon>
        <taxon>Neopterygii</taxon>
        <taxon>Teleostei</taxon>
        <taxon>Anguilliformes</taxon>
        <taxon>Anguillidae</taxon>
        <taxon>Anguilla</taxon>
    </lineage>
</organism>
<reference evidence="1" key="1">
    <citation type="submission" date="2014-11" db="EMBL/GenBank/DDBJ databases">
        <authorList>
            <person name="Amaro Gonzalez C."/>
        </authorList>
    </citation>
    <scope>NUCLEOTIDE SEQUENCE</scope>
</reference>
<dbReference type="AlphaFoldDB" id="A0A0E9WNC7"/>
<accession>A0A0E9WNC7</accession>
<name>A0A0E9WNC7_ANGAN</name>